<dbReference type="AlphaFoldDB" id="A0AAJ1BFV7"/>
<protein>
    <submittedName>
        <fullName evidence="1">ATP-NAD kinase family protein</fullName>
    </submittedName>
</protein>
<dbReference type="PANTHER" id="PTHR40697">
    <property type="entry name" value="ACETOIN CATABOLISM PROTEIN X"/>
    <property type="match status" value="1"/>
</dbReference>
<evidence type="ECO:0000313" key="2">
    <source>
        <dbReference type="Proteomes" id="UP001297581"/>
    </source>
</evidence>
<dbReference type="InterPro" id="IPR011386">
    <property type="entry name" value="Put_ATP-NAD_kin"/>
</dbReference>
<dbReference type="InterPro" id="IPR016064">
    <property type="entry name" value="NAD/diacylglycerol_kinase_sf"/>
</dbReference>
<dbReference type="SUPFAM" id="SSF111331">
    <property type="entry name" value="NAD kinase/diacylglycerol kinase-like"/>
    <property type="match status" value="1"/>
</dbReference>
<comment type="caution">
    <text evidence="1">The sequence shown here is derived from an EMBL/GenBank/DDBJ whole genome shotgun (WGS) entry which is preliminary data.</text>
</comment>
<dbReference type="RefSeq" id="WP_240590441.1">
    <property type="nucleotide sequence ID" value="NZ_JAKUDL010000002.1"/>
</dbReference>
<evidence type="ECO:0000313" key="1">
    <source>
        <dbReference type="EMBL" id="MCH4293997.1"/>
    </source>
</evidence>
<keyword evidence="2" id="KW-1185">Reference proteome</keyword>
<dbReference type="InterPro" id="IPR017438">
    <property type="entry name" value="ATP-NAD_kinase_N"/>
</dbReference>
<dbReference type="EMBL" id="JAKUDL010000002">
    <property type="protein sequence ID" value="MCH4293997.1"/>
    <property type="molecule type" value="Genomic_DNA"/>
</dbReference>
<accession>A0AAJ1BFV7</accession>
<dbReference type="PIRSF" id="PIRSF016907">
    <property type="entry name" value="Kin_ATP-NAD"/>
    <property type="match status" value="1"/>
</dbReference>
<dbReference type="InterPro" id="IPR039065">
    <property type="entry name" value="AcoX-like"/>
</dbReference>
<organism evidence="1 2">
    <name type="scientific">Shewanella zhuhaiensis</name>
    <dbReference type="NCBI Taxonomy" id="2919576"/>
    <lineage>
        <taxon>Bacteria</taxon>
        <taxon>Pseudomonadati</taxon>
        <taxon>Pseudomonadota</taxon>
        <taxon>Gammaproteobacteria</taxon>
        <taxon>Alteromonadales</taxon>
        <taxon>Shewanellaceae</taxon>
        <taxon>Shewanella</taxon>
    </lineage>
</organism>
<dbReference type="Pfam" id="PF20143">
    <property type="entry name" value="NAD_kinase_C"/>
    <property type="match status" value="1"/>
</dbReference>
<sequence length="374" mass="40234">MASKFRLGLIINPLAGLGGSVALKGSDGVAEEALARGAEPKAHLRMRTALEQVLPYKARFIVHTAAGSMGEDLCRELGFEIQVHYQPKGEQTTAKDTREAVKALASETLDMLLFAGGDGTARDVFAEVDEQQVVLGVPAGVKIHSGVYGITPKASGLVLKMLMQGELVSLMSADVMDIDEEAFRQGTVRARRFGEMLVPAEPRYVQAVKMGGKEVDELVLADIAAEIASEMDDSLYIMGSGSTVAAVMEELGLDNTLLGVDLVQDRTLIASDLTAQQLLEQTENQPLKLVITLIGGQGHILGRGNQQLSPALIRRVGKENILIVATKTKLKALEGRPLIVDSGDPELDQALTGYYRVVTGYRDYVMYQVANPTE</sequence>
<dbReference type="PANTHER" id="PTHR40697:SF2">
    <property type="entry name" value="ATP-NAD KINASE-RELATED"/>
    <property type="match status" value="1"/>
</dbReference>
<gene>
    <name evidence="1" type="ORF">MJ923_06735</name>
</gene>
<dbReference type="GO" id="GO:0051287">
    <property type="term" value="F:NAD binding"/>
    <property type="evidence" value="ECO:0007669"/>
    <property type="project" value="UniProtKB-ARBA"/>
</dbReference>
<dbReference type="InterPro" id="IPR002504">
    <property type="entry name" value="NADK"/>
</dbReference>
<keyword evidence="1" id="KW-0418">Kinase</keyword>
<dbReference type="GO" id="GO:0005524">
    <property type="term" value="F:ATP binding"/>
    <property type="evidence" value="ECO:0007669"/>
    <property type="project" value="UniProtKB-ARBA"/>
</dbReference>
<name>A0AAJ1BFV7_9GAMM</name>
<reference evidence="1 2" key="1">
    <citation type="submission" date="2022-02" db="EMBL/GenBank/DDBJ databases">
        <title>The genome sequence of Shewanella sp. 3B26.</title>
        <authorList>
            <person name="Du J."/>
        </authorList>
    </citation>
    <scope>NUCLEOTIDE SEQUENCE [LARGE SCALE GENOMIC DNA]</scope>
    <source>
        <strain evidence="1 2">3B26</strain>
    </source>
</reference>
<dbReference type="GO" id="GO:0006741">
    <property type="term" value="P:NADP+ biosynthetic process"/>
    <property type="evidence" value="ECO:0007669"/>
    <property type="project" value="InterPro"/>
</dbReference>
<dbReference type="Proteomes" id="UP001297581">
    <property type="component" value="Unassembled WGS sequence"/>
</dbReference>
<dbReference type="Pfam" id="PF01513">
    <property type="entry name" value="NAD_kinase"/>
    <property type="match status" value="1"/>
</dbReference>
<proteinExistence type="predicted"/>
<dbReference type="GO" id="GO:0003951">
    <property type="term" value="F:NAD+ kinase activity"/>
    <property type="evidence" value="ECO:0007669"/>
    <property type="project" value="InterPro"/>
</dbReference>
<keyword evidence="1" id="KW-0808">Transferase</keyword>
<dbReference type="Gene3D" id="3.40.50.10330">
    <property type="entry name" value="Probable inorganic polyphosphate/atp-NAD kinase, domain 1"/>
    <property type="match status" value="1"/>
</dbReference>